<feature type="domain" description="Helicase C-terminal" evidence="10">
    <location>
        <begin position="270"/>
        <end position="431"/>
    </location>
</feature>
<dbReference type="InterPro" id="IPR013444">
    <property type="entry name" value="Helicase_Cas3_CRISPR-ass_Anaes"/>
</dbReference>
<evidence type="ECO:0000259" key="10">
    <source>
        <dbReference type="PROSITE" id="PS51194"/>
    </source>
</evidence>
<dbReference type="SUPFAM" id="SSF52540">
    <property type="entry name" value="P-loop containing nucleoside triphosphate hydrolases"/>
    <property type="match status" value="1"/>
</dbReference>
<dbReference type="KEGG" id="nio:NITINOP_2498"/>
<dbReference type="Pfam" id="PF22590">
    <property type="entry name" value="Cas3-like_C_2"/>
    <property type="match status" value="1"/>
</dbReference>
<dbReference type="InterPro" id="IPR006483">
    <property type="entry name" value="CRISPR-assoc_Cas3_HD"/>
</dbReference>
<keyword evidence="8" id="KW-0051">Antiviral defense</keyword>
<gene>
    <name evidence="12" type="primary">cas3</name>
    <name evidence="12" type="ORF">NITINOP_2498</name>
</gene>
<dbReference type="InterPro" id="IPR006935">
    <property type="entry name" value="Helicase/UvrB_N"/>
</dbReference>
<dbReference type="Proteomes" id="UP000066284">
    <property type="component" value="Chromosome 1"/>
</dbReference>
<evidence type="ECO:0000313" key="13">
    <source>
        <dbReference type="Proteomes" id="UP000066284"/>
    </source>
</evidence>
<dbReference type="InterPro" id="IPR027417">
    <property type="entry name" value="P-loop_NTPase"/>
</dbReference>
<organism evidence="12 13">
    <name type="scientific">Candidatus Nitrospira inopinata</name>
    <dbReference type="NCBI Taxonomy" id="1715989"/>
    <lineage>
        <taxon>Bacteria</taxon>
        <taxon>Pseudomonadati</taxon>
        <taxon>Nitrospirota</taxon>
        <taxon>Nitrospiria</taxon>
        <taxon>Nitrospirales</taxon>
        <taxon>Nitrospiraceae</taxon>
        <taxon>Nitrospira</taxon>
    </lineage>
</organism>
<dbReference type="InterPro" id="IPR050079">
    <property type="entry name" value="DEAD_box_RNA_helicase"/>
</dbReference>
<keyword evidence="4" id="KW-0547">Nucleotide-binding</keyword>
<evidence type="ECO:0000256" key="7">
    <source>
        <dbReference type="ARBA" id="ARBA00022840"/>
    </source>
</evidence>
<dbReference type="NCBIfam" id="TIGR02621">
    <property type="entry name" value="cas3_GSU0051"/>
    <property type="match status" value="1"/>
</dbReference>
<keyword evidence="6" id="KW-0347">Helicase</keyword>
<accession>A0A0S4KWB8</accession>
<feature type="domain" description="HD Cas3-type" evidence="11">
    <location>
        <begin position="698"/>
        <end position="871"/>
    </location>
</feature>
<dbReference type="AlphaFoldDB" id="A0A0S4KWB8"/>
<evidence type="ECO:0000259" key="11">
    <source>
        <dbReference type="PROSITE" id="PS51643"/>
    </source>
</evidence>
<dbReference type="Gene3D" id="1.10.3210.30">
    <property type="match status" value="1"/>
</dbReference>
<evidence type="ECO:0000256" key="6">
    <source>
        <dbReference type="ARBA" id="ARBA00022806"/>
    </source>
</evidence>
<evidence type="ECO:0000313" key="12">
    <source>
        <dbReference type="EMBL" id="CUQ67470.1"/>
    </source>
</evidence>
<dbReference type="GO" id="GO:0016787">
    <property type="term" value="F:hydrolase activity"/>
    <property type="evidence" value="ECO:0007669"/>
    <property type="project" value="UniProtKB-KW"/>
</dbReference>
<sequence>MSTAKPQFDHLFHHLTGNKPFPWQKKLYDELVGNQFRTQCDVPTGLGKTSVIAVWLLALAHHAQNGSLKQFPRRLVYVVNRRTVVDQATREAERLRNALADTPELRAVVLSLRALAVDSEGPPLAISTLRGQFADNAEWRNDPARPAVIVGTVDMVGSRLLFNGYGCGFKSKPLHAGFLGQDALVIHDEAHLEPAFQELILAVRNEQERCREFGVFHVMELTATSRTMRSTRCPIFTDEDLRDPIVSKRYKASKSLSFHTVDDKTKLAGKVAELALTHKESGQAILVFLRELDQVKTVCRELDEAKQQVQVLTGTLRGKERDDLAKKDPIFARFMPRPEVDPAQGTVYLVCTSAGEVGVDISADHMVCDLTPFDSMAQRLGRVNRFGDGAASIDVVRVASKKDNGSQEKNEERSPLELAIERTRSLLAKLPSQTDGSFDASPMALRGLPAAEWLAACAPSPVICPATDILFDAWALTSMNEKLPGRPPVADWLHGVAEWEPPETYVAWREEVEVIHGDLLTRYKPEDLLEDYPLKPHELLRDRSDRVRKELEKIAARELDCSCWLLDANGEIRVLRTGELIQKDKQKKPVIDLKDCTVILPPKAGGLKKGLLEGDEPFDEGQGISYDVSDQWFDDDGRPRRGRVWDDTRPPSGMRLVRTIDTWVGRLEDMEEEYEESVQRYWRWYVRPRSADDDGSRTARLPQDLQEHLKAVEDMAGKLTAKLGLQESEASAVKMAARWHDLGKNRAIWQRSIGNHDYPQRVLAKSGGTATPVDLSPYRHEFGSLLEIQRCDEFQQVDGHIQDLVLHLVAAHHGRARPHFPVNEAFDPDYPDGEAVQLAREVPRRFARLQRKYGRWGLAYLESLVRAADALASQALGSNGAMGPN</sequence>
<dbReference type="GO" id="GO:0003677">
    <property type="term" value="F:DNA binding"/>
    <property type="evidence" value="ECO:0007669"/>
    <property type="project" value="InterPro"/>
</dbReference>
<dbReference type="RefSeq" id="WP_062485876.1">
    <property type="nucleotide sequence ID" value="NZ_LN885086.1"/>
</dbReference>
<dbReference type="Gene3D" id="3.40.50.300">
    <property type="entry name" value="P-loop containing nucleotide triphosphate hydrolases"/>
    <property type="match status" value="2"/>
</dbReference>
<dbReference type="GO" id="GO:0046872">
    <property type="term" value="F:metal ion binding"/>
    <property type="evidence" value="ECO:0007669"/>
    <property type="project" value="UniProtKB-KW"/>
</dbReference>
<keyword evidence="5" id="KW-0378">Hydrolase</keyword>
<evidence type="ECO:0000256" key="9">
    <source>
        <dbReference type="ARBA" id="ARBA00038437"/>
    </source>
</evidence>
<dbReference type="SMART" id="SM00490">
    <property type="entry name" value="HELICc"/>
    <property type="match status" value="1"/>
</dbReference>
<dbReference type="PANTHER" id="PTHR47959">
    <property type="entry name" value="ATP-DEPENDENT RNA HELICASE RHLE-RELATED"/>
    <property type="match status" value="1"/>
</dbReference>
<dbReference type="GO" id="GO:0005829">
    <property type="term" value="C:cytosol"/>
    <property type="evidence" value="ECO:0007669"/>
    <property type="project" value="TreeGrafter"/>
</dbReference>
<dbReference type="GO" id="GO:0051607">
    <property type="term" value="P:defense response to virus"/>
    <property type="evidence" value="ECO:0007669"/>
    <property type="project" value="UniProtKB-KW"/>
</dbReference>
<keyword evidence="13" id="KW-1185">Reference proteome</keyword>
<dbReference type="STRING" id="1715989.NITINOP_2498"/>
<dbReference type="GO" id="GO:0005524">
    <property type="term" value="F:ATP binding"/>
    <property type="evidence" value="ECO:0007669"/>
    <property type="project" value="UniProtKB-KW"/>
</dbReference>
<comment type="similarity">
    <text evidence="2">In the central section; belongs to the CRISPR-associated helicase Cas3 family.</text>
</comment>
<proteinExistence type="inferred from homology"/>
<comment type="similarity">
    <text evidence="1">In the N-terminal section; belongs to the CRISPR-associated nuclease Cas3-HD family.</text>
</comment>
<protein>
    <submittedName>
        <fullName evidence="12">CRISPR-associated helicase Cas3</fullName>
    </submittedName>
</protein>
<evidence type="ECO:0000256" key="3">
    <source>
        <dbReference type="ARBA" id="ARBA00022723"/>
    </source>
</evidence>
<evidence type="ECO:0000256" key="8">
    <source>
        <dbReference type="ARBA" id="ARBA00023118"/>
    </source>
</evidence>
<dbReference type="SUPFAM" id="SSF109604">
    <property type="entry name" value="HD-domain/PDEase-like"/>
    <property type="match status" value="1"/>
</dbReference>
<comment type="similarity">
    <text evidence="9">Belongs to the DEAD box helicase family.</text>
</comment>
<evidence type="ECO:0000256" key="5">
    <source>
        <dbReference type="ARBA" id="ARBA00022801"/>
    </source>
</evidence>
<dbReference type="PANTHER" id="PTHR47959:SF16">
    <property type="entry name" value="CRISPR-ASSOCIATED NUCLEASE_HELICASE CAS3-RELATED"/>
    <property type="match status" value="1"/>
</dbReference>
<evidence type="ECO:0000256" key="1">
    <source>
        <dbReference type="ARBA" id="ARBA00006847"/>
    </source>
</evidence>
<reference evidence="13" key="1">
    <citation type="submission" date="2015-09" db="EMBL/GenBank/DDBJ databases">
        <authorList>
            <person name="Daims H."/>
        </authorList>
    </citation>
    <scope>NUCLEOTIDE SEQUENCE [LARGE SCALE GENOMIC DNA]</scope>
</reference>
<dbReference type="InterPro" id="IPR001650">
    <property type="entry name" value="Helicase_C-like"/>
</dbReference>
<dbReference type="InterPro" id="IPR038257">
    <property type="entry name" value="CRISPR-assoc_Cas3_HD_sf"/>
</dbReference>
<evidence type="ECO:0000256" key="2">
    <source>
        <dbReference type="ARBA" id="ARBA00009046"/>
    </source>
</evidence>
<dbReference type="PROSITE" id="PS51194">
    <property type="entry name" value="HELICASE_CTER"/>
    <property type="match status" value="1"/>
</dbReference>
<dbReference type="GO" id="GO:0003724">
    <property type="term" value="F:RNA helicase activity"/>
    <property type="evidence" value="ECO:0007669"/>
    <property type="project" value="TreeGrafter"/>
</dbReference>
<dbReference type="OrthoDB" id="9810236at2"/>
<dbReference type="PROSITE" id="PS51643">
    <property type="entry name" value="HD_CAS3"/>
    <property type="match status" value="1"/>
</dbReference>
<dbReference type="EMBL" id="LN885086">
    <property type="protein sequence ID" value="CUQ67470.1"/>
    <property type="molecule type" value="Genomic_DNA"/>
</dbReference>
<dbReference type="Pfam" id="PF04851">
    <property type="entry name" value="ResIII"/>
    <property type="match status" value="1"/>
</dbReference>
<dbReference type="InterPro" id="IPR054712">
    <property type="entry name" value="Cas3-like_dom"/>
</dbReference>
<keyword evidence="7" id="KW-0067">ATP-binding</keyword>
<name>A0A0S4KWB8_9BACT</name>
<keyword evidence="3" id="KW-0479">Metal-binding</keyword>
<evidence type="ECO:0000256" key="4">
    <source>
        <dbReference type="ARBA" id="ARBA00022741"/>
    </source>
</evidence>